<proteinExistence type="predicted"/>
<name>A0A1G7UDH1_PSEOR</name>
<feature type="domain" description="N-acetyltransferase" evidence="1">
    <location>
        <begin position="1"/>
        <end position="154"/>
    </location>
</feature>
<dbReference type="CDD" id="cd04301">
    <property type="entry name" value="NAT_SF"/>
    <property type="match status" value="1"/>
</dbReference>
<dbReference type="PANTHER" id="PTHR43072">
    <property type="entry name" value="N-ACETYLTRANSFERASE"/>
    <property type="match status" value="1"/>
</dbReference>
<protein>
    <submittedName>
        <fullName evidence="2">Phosphinothricin acetyltransferase</fullName>
    </submittedName>
</protein>
<dbReference type="STRING" id="366584.SAMN05216377_11213"/>
<keyword evidence="2" id="KW-0808">Transferase</keyword>
<dbReference type="InterPro" id="IPR016181">
    <property type="entry name" value="Acyl_CoA_acyltransferase"/>
</dbReference>
<dbReference type="InterPro" id="IPR000182">
    <property type="entry name" value="GNAT_dom"/>
</dbReference>
<dbReference type="RefSeq" id="WP_093086362.1">
    <property type="nucleotide sequence ID" value="NZ_FNBE01000012.1"/>
</dbReference>
<dbReference type="EMBL" id="FNBE01000012">
    <property type="protein sequence ID" value="SDG45533.1"/>
    <property type="molecule type" value="Genomic_DNA"/>
</dbReference>
<dbReference type="PANTHER" id="PTHR43072:SF8">
    <property type="entry name" value="ACYLTRANSFERASE FABY-RELATED"/>
    <property type="match status" value="1"/>
</dbReference>
<organism evidence="2 3">
    <name type="scientific">Pseudonocardia oroxyli</name>
    <dbReference type="NCBI Taxonomy" id="366584"/>
    <lineage>
        <taxon>Bacteria</taxon>
        <taxon>Bacillati</taxon>
        <taxon>Actinomycetota</taxon>
        <taxon>Actinomycetes</taxon>
        <taxon>Pseudonocardiales</taxon>
        <taxon>Pseudonocardiaceae</taxon>
        <taxon>Pseudonocardia</taxon>
    </lineage>
</organism>
<dbReference type="OrthoDB" id="3173333at2"/>
<gene>
    <name evidence="2" type="ORF">SAMN05216377_11213</name>
</gene>
<evidence type="ECO:0000259" key="1">
    <source>
        <dbReference type="PROSITE" id="PS51186"/>
    </source>
</evidence>
<dbReference type="GO" id="GO:0016747">
    <property type="term" value="F:acyltransferase activity, transferring groups other than amino-acyl groups"/>
    <property type="evidence" value="ECO:0007669"/>
    <property type="project" value="InterPro"/>
</dbReference>
<dbReference type="Proteomes" id="UP000198967">
    <property type="component" value="Unassembled WGS sequence"/>
</dbReference>
<keyword evidence="3" id="KW-1185">Reference proteome</keyword>
<dbReference type="SUPFAM" id="SSF55729">
    <property type="entry name" value="Acyl-CoA N-acyltransferases (Nat)"/>
    <property type="match status" value="1"/>
</dbReference>
<dbReference type="Pfam" id="PF13420">
    <property type="entry name" value="Acetyltransf_4"/>
    <property type="match status" value="1"/>
</dbReference>
<accession>A0A1G7UDH1</accession>
<dbReference type="Gene3D" id="3.40.630.30">
    <property type="match status" value="1"/>
</dbReference>
<evidence type="ECO:0000313" key="3">
    <source>
        <dbReference type="Proteomes" id="UP000198967"/>
    </source>
</evidence>
<dbReference type="PROSITE" id="PS51186">
    <property type="entry name" value="GNAT"/>
    <property type="match status" value="1"/>
</dbReference>
<sequence length="172" mass="18555">MIRRATAADAGRVAAIYAPYVRNTAISFEDAPPTAADMAARLSDSVLWLVDCDDRGEVRGYAYAGPHRSRAAYRWCVDVSVYLDPAARGRGVGRALYEELLGALTELGYTQAFAGIALPNAASEGLHRALGFTLVGTYRAVGYKLGTWWDVAWYQRGLAGAVAEPREPGRLG</sequence>
<reference evidence="2 3" key="1">
    <citation type="submission" date="2016-10" db="EMBL/GenBank/DDBJ databases">
        <authorList>
            <person name="de Groot N.N."/>
        </authorList>
    </citation>
    <scope>NUCLEOTIDE SEQUENCE [LARGE SCALE GENOMIC DNA]</scope>
    <source>
        <strain evidence="2 3">CGMCC 4.3143</strain>
    </source>
</reference>
<evidence type="ECO:0000313" key="2">
    <source>
        <dbReference type="EMBL" id="SDG45533.1"/>
    </source>
</evidence>
<dbReference type="AlphaFoldDB" id="A0A1G7UDH1"/>